<dbReference type="GO" id="GO:0005829">
    <property type="term" value="C:cytosol"/>
    <property type="evidence" value="ECO:0007669"/>
    <property type="project" value="TreeGrafter"/>
</dbReference>
<dbReference type="InterPro" id="IPR035985">
    <property type="entry name" value="Ubiquitin-activating_enz"/>
</dbReference>
<dbReference type="CDD" id="cd00757">
    <property type="entry name" value="ThiF_MoeB_HesA_family"/>
    <property type="match status" value="1"/>
</dbReference>
<keyword evidence="4" id="KW-0808">Transferase</keyword>
<evidence type="ECO:0000256" key="1">
    <source>
        <dbReference type="ARBA" id="ARBA00009919"/>
    </source>
</evidence>
<dbReference type="AlphaFoldDB" id="A0A8J2U9Z1"/>
<protein>
    <submittedName>
        <fullName evidence="4">Molybdopterin-synthase adenylyltransferase MoeB</fullName>
    </submittedName>
</protein>
<feature type="domain" description="THIF-type NAD/FAD binding fold" evidence="3">
    <location>
        <begin position="10"/>
        <end position="245"/>
    </location>
</feature>
<sequence length="249" mass="26704">MLTDHQTLRYSRHLLLQQVGEDGQLKLQQAKVLLIGLGGLGSPAGLYLAAAGIGELHLVDHDQVELSNLQRQILYRESDVGEDKVEAAERQLSDLNDDIELVIHAEKVTANNAPELVQGIDVVLDCTDNFAVRHVINAACQQAGVPLVSGAAIRLEGQLSVFDFRDSQSPCYACLYPPSGQEPKLNCANSGVIGPVLGVIASLQALAAIKLLLGLPVDTAKLQLFDALHGDWQQFAITRSANCPVCAAR</sequence>
<reference evidence="5" key="1">
    <citation type="journal article" date="2019" name="Int. J. Syst. Evol. Microbiol.">
        <title>The Global Catalogue of Microorganisms (GCM) 10K type strain sequencing project: providing services to taxonomists for standard genome sequencing and annotation.</title>
        <authorList>
            <consortium name="The Broad Institute Genomics Platform"/>
            <consortium name="The Broad Institute Genome Sequencing Center for Infectious Disease"/>
            <person name="Wu L."/>
            <person name="Ma J."/>
        </authorList>
    </citation>
    <scope>NUCLEOTIDE SEQUENCE [LARGE SCALE GENOMIC DNA]</scope>
    <source>
        <strain evidence="5">CGMCC 1.10130</strain>
    </source>
</reference>
<evidence type="ECO:0000259" key="3">
    <source>
        <dbReference type="Pfam" id="PF00899"/>
    </source>
</evidence>
<comment type="similarity">
    <text evidence="1">Belongs to the HesA/MoeB/ThiF family.</text>
</comment>
<keyword evidence="2" id="KW-0175">Coiled coil</keyword>
<evidence type="ECO:0000313" key="5">
    <source>
        <dbReference type="Proteomes" id="UP000619743"/>
    </source>
</evidence>
<dbReference type="SUPFAM" id="SSF69572">
    <property type="entry name" value="Activating enzymes of the ubiquitin-like proteins"/>
    <property type="match status" value="1"/>
</dbReference>
<dbReference type="NCBIfam" id="NF004281">
    <property type="entry name" value="PRK05690.1"/>
    <property type="match status" value="1"/>
</dbReference>
<dbReference type="PANTHER" id="PTHR10953">
    <property type="entry name" value="UBIQUITIN-ACTIVATING ENZYME E1"/>
    <property type="match status" value="1"/>
</dbReference>
<dbReference type="Pfam" id="PF00899">
    <property type="entry name" value="ThiF"/>
    <property type="match status" value="1"/>
</dbReference>
<gene>
    <name evidence="4" type="primary">moeB</name>
    <name evidence="4" type="ORF">GCM10011369_33070</name>
</gene>
<dbReference type="OrthoDB" id="9804286at2"/>
<keyword evidence="4" id="KW-0548">Nucleotidyltransferase</keyword>
<dbReference type="GO" id="GO:0008641">
    <property type="term" value="F:ubiquitin-like modifier activating enzyme activity"/>
    <property type="evidence" value="ECO:0007669"/>
    <property type="project" value="InterPro"/>
</dbReference>
<dbReference type="InterPro" id="IPR045886">
    <property type="entry name" value="ThiF/MoeB/HesA"/>
</dbReference>
<comment type="caution">
    <text evidence="4">The sequence shown here is derived from an EMBL/GenBank/DDBJ whole genome shotgun (WGS) entry which is preliminary data.</text>
</comment>
<evidence type="ECO:0000313" key="4">
    <source>
        <dbReference type="EMBL" id="GGA88318.1"/>
    </source>
</evidence>
<dbReference type="EMBL" id="BMDX01000024">
    <property type="protein sequence ID" value="GGA88318.1"/>
    <property type="molecule type" value="Genomic_DNA"/>
</dbReference>
<evidence type="ECO:0000256" key="2">
    <source>
        <dbReference type="SAM" id="Coils"/>
    </source>
</evidence>
<dbReference type="RefSeq" id="WP_087507309.1">
    <property type="nucleotide sequence ID" value="NZ_BMDX01000024.1"/>
</dbReference>
<keyword evidence="5" id="KW-1185">Reference proteome</keyword>
<dbReference type="GO" id="GO:0016779">
    <property type="term" value="F:nucleotidyltransferase activity"/>
    <property type="evidence" value="ECO:0007669"/>
    <property type="project" value="UniProtKB-KW"/>
</dbReference>
<dbReference type="GO" id="GO:0008146">
    <property type="term" value="F:sulfotransferase activity"/>
    <property type="evidence" value="ECO:0007669"/>
    <property type="project" value="TreeGrafter"/>
</dbReference>
<dbReference type="GO" id="GO:0004792">
    <property type="term" value="F:thiosulfate-cyanide sulfurtransferase activity"/>
    <property type="evidence" value="ECO:0007669"/>
    <property type="project" value="TreeGrafter"/>
</dbReference>
<organism evidence="4 5">
    <name type="scientific">Neiella marina</name>
    <dbReference type="NCBI Taxonomy" id="508461"/>
    <lineage>
        <taxon>Bacteria</taxon>
        <taxon>Pseudomonadati</taxon>
        <taxon>Pseudomonadota</taxon>
        <taxon>Gammaproteobacteria</taxon>
        <taxon>Alteromonadales</taxon>
        <taxon>Echinimonadaceae</taxon>
        <taxon>Neiella</taxon>
    </lineage>
</organism>
<proteinExistence type="inferred from homology"/>
<name>A0A8J2U9Z1_9GAMM</name>
<dbReference type="PANTHER" id="PTHR10953:SF102">
    <property type="entry name" value="ADENYLYLTRANSFERASE AND SULFURTRANSFERASE MOCS3"/>
    <property type="match status" value="1"/>
</dbReference>
<dbReference type="Proteomes" id="UP000619743">
    <property type="component" value="Unassembled WGS sequence"/>
</dbReference>
<feature type="coiled-coil region" evidence="2">
    <location>
        <begin position="78"/>
        <end position="105"/>
    </location>
</feature>
<accession>A0A8J2U9Z1</accession>
<dbReference type="FunFam" id="3.40.50.720:FF:000080">
    <property type="entry name" value="Thiazole biosynthesis adenylyltransferase ThiF"/>
    <property type="match status" value="1"/>
</dbReference>
<dbReference type="Gene3D" id="3.40.50.720">
    <property type="entry name" value="NAD(P)-binding Rossmann-like Domain"/>
    <property type="match status" value="1"/>
</dbReference>
<dbReference type="InterPro" id="IPR000594">
    <property type="entry name" value="ThiF_NAD_FAD-bd"/>
</dbReference>